<dbReference type="FunFam" id="1.10.10.10:FF:000001">
    <property type="entry name" value="LysR family transcriptional regulator"/>
    <property type="match status" value="1"/>
</dbReference>
<accession>A0A158KAP3</accession>
<comment type="similarity">
    <text evidence="1">Belongs to the LysR transcriptional regulatory family.</text>
</comment>
<dbReference type="InterPro" id="IPR036388">
    <property type="entry name" value="WH-like_DNA-bd_sf"/>
</dbReference>
<dbReference type="EMBL" id="FCNZ02000035">
    <property type="protein sequence ID" value="SAL77590.1"/>
    <property type="molecule type" value="Genomic_DNA"/>
</dbReference>
<dbReference type="SUPFAM" id="SSF53850">
    <property type="entry name" value="Periplasmic binding protein-like II"/>
    <property type="match status" value="1"/>
</dbReference>
<dbReference type="InterPro" id="IPR000847">
    <property type="entry name" value="LysR_HTH_N"/>
</dbReference>
<dbReference type="AlphaFoldDB" id="A0A158KAP3"/>
<dbReference type="STRING" id="326475.AWB66_05663"/>
<dbReference type="Pfam" id="PF00126">
    <property type="entry name" value="HTH_1"/>
    <property type="match status" value="1"/>
</dbReference>
<keyword evidence="8" id="KW-1185">Reference proteome</keyword>
<keyword evidence="3" id="KW-0238">DNA-binding</keyword>
<dbReference type="SUPFAM" id="SSF46785">
    <property type="entry name" value="Winged helix' DNA-binding domain"/>
    <property type="match status" value="1"/>
</dbReference>
<proteinExistence type="inferred from homology"/>
<dbReference type="InterPro" id="IPR050176">
    <property type="entry name" value="LTTR"/>
</dbReference>
<dbReference type="PROSITE" id="PS50931">
    <property type="entry name" value="HTH_LYSR"/>
    <property type="match status" value="1"/>
</dbReference>
<feature type="domain" description="HTH lysR-type" evidence="6">
    <location>
        <begin position="1"/>
        <end position="58"/>
    </location>
</feature>
<keyword evidence="4" id="KW-0804">Transcription</keyword>
<dbReference type="InterPro" id="IPR036390">
    <property type="entry name" value="WH_DNA-bd_sf"/>
</dbReference>
<evidence type="ECO:0000313" key="8">
    <source>
        <dbReference type="Proteomes" id="UP000054717"/>
    </source>
</evidence>
<dbReference type="GO" id="GO:0003677">
    <property type="term" value="F:DNA binding"/>
    <property type="evidence" value="ECO:0007669"/>
    <property type="project" value="UniProtKB-KW"/>
</dbReference>
<name>A0A158KAP3_9BURK</name>
<dbReference type="Gene3D" id="1.10.10.10">
    <property type="entry name" value="Winged helix-like DNA-binding domain superfamily/Winged helix DNA-binding domain"/>
    <property type="match status" value="1"/>
</dbReference>
<evidence type="ECO:0000256" key="4">
    <source>
        <dbReference type="ARBA" id="ARBA00023163"/>
    </source>
</evidence>
<evidence type="ECO:0000313" key="7">
    <source>
        <dbReference type="EMBL" id="SAL77590.1"/>
    </source>
</evidence>
<feature type="compositionally biased region" description="Polar residues" evidence="5">
    <location>
        <begin position="281"/>
        <end position="290"/>
    </location>
</feature>
<dbReference type="CDD" id="cd05466">
    <property type="entry name" value="PBP2_LTTR_substrate"/>
    <property type="match status" value="1"/>
</dbReference>
<keyword evidence="2" id="KW-0805">Transcription regulation</keyword>
<evidence type="ECO:0000256" key="3">
    <source>
        <dbReference type="ARBA" id="ARBA00023125"/>
    </source>
</evidence>
<evidence type="ECO:0000256" key="5">
    <source>
        <dbReference type="SAM" id="MobiDB-lite"/>
    </source>
</evidence>
<dbReference type="PANTHER" id="PTHR30579:SF8">
    <property type="entry name" value="HTH-TYPE TRANSCRIPTIONAL REGULATOR HDFR"/>
    <property type="match status" value="1"/>
</dbReference>
<evidence type="ECO:0000256" key="2">
    <source>
        <dbReference type="ARBA" id="ARBA00023015"/>
    </source>
</evidence>
<dbReference type="PRINTS" id="PR00039">
    <property type="entry name" value="HTHLYSR"/>
</dbReference>
<comment type="caution">
    <text evidence="7">The sequence shown here is derived from an EMBL/GenBank/DDBJ whole genome shotgun (WGS) entry which is preliminary data.</text>
</comment>
<gene>
    <name evidence="7" type="ORF">AWB66_05663</name>
</gene>
<feature type="region of interest" description="Disordered" evidence="5">
    <location>
        <begin position="281"/>
        <end position="300"/>
    </location>
</feature>
<dbReference type="RefSeq" id="WP_087633385.1">
    <property type="nucleotide sequence ID" value="NZ_FCNZ02000035.1"/>
</dbReference>
<evidence type="ECO:0000256" key="1">
    <source>
        <dbReference type="ARBA" id="ARBA00009437"/>
    </source>
</evidence>
<reference evidence="7" key="1">
    <citation type="submission" date="2016-01" db="EMBL/GenBank/DDBJ databases">
        <authorList>
            <person name="Peeters Charlotte."/>
        </authorList>
    </citation>
    <scope>NUCLEOTIDE SEQUENCE</scope>
    <source>
        <strain evidence="7">LMG 22936</strain>
    </source>
</reference>
<protein>
    <submittedName>
        <fullName evidence="7">LysR family transcriptional regulator</fullName>
    </submittedName>
</protein>
<dbReference type="Proteomes" id="UP000054717">
    <property type="component" value="Unassembled WGS sequence"/>
</dbReference>
<dbReference type="Pfam" id="PF03466">
    <property type="entry name" value="LysR_substrate"/>
    <property type="match status" value="1"/>
</dbReference>
<sequence>MDITLARTFLEVSASGSFVLAAQRMHLTQTAVSARIRTLEEQLGRRLFVRNKAGARLTAAGERFVRHATTLIQVWEQARQHVALPAGREEGVSLGAELSLWQPLLADWLVWMHRACPEVALRAEVDSPTRLLDRVHEGSLDLAVLYNPPQRPDLVSELLFEEKLVMVTSASDGTMQPNQYIYVDWGSSFVANHQAAFPELSSPPVSISLGPLALTYLLTVGGSGYFRSGTVQPFLVEGRLRQVANAPEFSWSAYTVYRTRREGHVIERVRQGLHVVAAAQDTSGHGSSLRSPRAKKKPKR</sequence>
<organism evidence="7 8">
    <name type="scientific">Caballeronia telluris</name>
    <dbReference type="NCBI Taxonomy" id="326475"/>
    <lineage>
        <taxon>Bacteria</taxon>
        <taxon>Pseudomonadati</taxon>
        <taxon>Pseudomonadota</taxon>
        <taxon>Betaproteobacteria</taxon>
        <taxon>Burkholderiales</taxon>
        <taxon>Burkholderiaceae</taxon>
        <taxon>Caballeronia</taxon>
    </lineage>
</organism>
<dbReference type="InterPro" id="IPR005119">
    <property type="entry name" value="LysR_subst-bd"/>
</dbReference>
<dbReference type="PANTHER" id="PTHR30579">
    <property type="entry name" value="TRANSCRIPTIONAL REGULATOR"/>
    <property type="match status" value="1"/>
</dbReference>
<evidence type="ECO:0000259" key="6">
    <source>
        <dbReference type="PROSITE" id="PS50931"/>
    </source>
</evidence>
<dbReference type="GO" id="GO:0003700">
    <property type="term" value="F:DNA-binding transcription factor activity"/>
    <property type="evidence" value="ECO:0007669"/>
    <property type="project" value="InterPro"/>
</dbReference>
<dbReference type="Gene3D" id="3.40.190.10">
    <property type="entry name" value="Periplasmic binding protein-like II"/>
    <property type="match status" value="1"/>
</dbReference>